<reference evidence="1 2" key="1">
    <citation type="journal article" date="2009" name="Stand. Genomic Sci.">
        <title>Complete genome sequence of Pirellula staleyi type strain (ATCC 27377).</title>
        <authorList>
            <person name="Clum A."/>
            <person name="Tindall B.J."/>
            <person name="Sikorski J."/>
            <person name="Ivanova N."/>
            <person name="Mavrommatis K."/>
            <person name="Lucas S."/>
            <person name="Glavina del Rio T."/>
            <person name="Nolan M."/>
            <person name="Chen F."/>
            <person name="Tice H."/>
            <person name="Pitluck S."/>
            <person name="Cheng J.F."/>
            <person name="Chertkov O."/>
            <person name="Brettin T."/>
            <person name="Han C."/>
            <person name="Detter J.C."/>
            <person name="Kuske C."/>
            <person name="Bruce D."/>
            <person name="Goodwin L."/>
            <person name="Ovchinikova G."/>
            <person name="Pati A."/>
            <person name="Mikhailova N."/>
            <person name="Chen A."/>
            <person name="Palaniappan K."/>
            <person name="Land M."/>
            <person name="Hauser L."/>
            <person name="Chang Y.J."/>
            <person name="Jeffries C.D."/>
            <person name="Chain P."/>
            <person name="Rohde M."/>
            <person name="Goker M."/>
            <person name="Bristow J."/>
            <person name="Eisen J.A."/>
            <person name="Markowitz V."/>
            <person name="Hugenholtz P."/>
            <person name="Kyrpides N.C."/>
            <person name="Klenk H.P."/>
            <person name="Lapidus A."/>
        </authorList>
    </citation>
    <scope>NUCLEOTIDE SEQUENCE [LARGE SCALE GENOMIC DNA]</scope>
    <source>
        <strain evidence="2">ATCC 27377 / DSM 6068 / ICPB 4128</strain>
    </source>
</reference>
<proteinExistence type="predicted"/>
<keyword evidence="2" id="KW-1185">Reference proteome</keyword>
<protein>
    <submittedName>
        <fullName evidence="1">Uncharacterized protein</fullName>
    </submittedName>
</protein>
<organism evidence="1 2">
    <name type="scientific">Pirellula staleyi (strain ATCC 27377 / DSM 6068 / ICPB 4128)</name>
    <name type="common">Pirella staleyi</name>
    <dbReference type="NCBI Taxonomy" id="530564"/>
    <lineage>
        <taxon>Bacteria</taxon>
        <taxon>Pseudomonadati</taxon>
        <taxon>Planctomycetota</taxon>
        <taxon>Planctomycetia</taxon>
        <taxon>Pirellulales</taxon>
        <taxon>Pirellulaceae</taxon>
        <taxon>Pirellula</taxon>
    </lineage>
</organism>
<sequence length="37" mass="4194">MAFALVYVKLTTLCYIALHLMPKVDGFESSHPDLKLK</sequence>
<dbReference type="EMBL" id="CP001848">
    <property type="protein sequence ID" value="ADB15982.1"/>
    <property type="molecule type" value="Genomic_DNA"/>
</dbReference>
<dbReference type="HOGENOM" id="CLU_3347059_0_0_0"/>
<dbReference type="AlphaFoldDB" id="D2QWA7"/>
<accession>D2QWA7</accession>
<evidence type="ECO:0000313" key="2">
    <source>
        <dbReference type="Proteomes" id="UP000001887"/>
    </source>
</evidence>
<dbReference type="Proteomes" id="UP000001887">
    <property type="component" value="Chromosome"/>
</dbReference>
<gene>
    <name evidence="1" type="ordered locus">Psta_1305</name>
</gene>
<name>D2QWA7_PIRSD</name>
<evidence type="ECO:0000313" key="1">
    <source>
        <dbReference type="EMBL" id="ADB15982.1"/>
    </source>
</evidence>
<dbReference type="KEGG" id="psl:Psta_1305"/>